<gene>
    <name evidence="2" type="ORF">A3A39_01685</name>
</gene>
<proteinExistence type="predicted"/>
<dbReference type="AlphaFoldDB" id="A0A1F6F1C1"/>
<sequence length="149" mass="16536">MQKSLRVFLDTSAILAGLNSPTGAAGVVLALCVTEEIAPMISRQIIEEAERNIAQKFPGLMPGWQSFLLIPPEIIDNPNHQELKHARSVLPTSDAPILASALRVHPDYMITWNTKDFLKPQVLSAVSFPILTPGDFLVQYRRQFDTKSI</sequence>
<comment type="caution">
    <text evidence="2">The sequence shown here is derived from an EMBL/GenBank/DDBJ whole genome shotgun (WGS) entry which is preliminary data.</text>
</comment>
<dbReference type="EMBL" id="MFLZ01000021">
    <property type="protein sequence ID" value="OGG79663.1"/>
    <property type="molecule type" value="Genomic_DNA"/>
</dbReference>
<reference evidence="2 3" key="1">
    <citation type="journal article" date="2016" name="Nat. Commun.">
        <title>Thousands of microbial genomes shed light on interconnected biogeochemical processes in an aquifer system.</title>
        <authorList>
            <person name="Anantharaman K."/>
            <person name="Brown C.T."/>
            <person name="Hug L.A."/>
            <person name="Sharon I."/>
            <person name="Castelle C.J."/>
            <person name="Probst A.J."/>
            <person name="Thomas B.C."/>
            <person name="Singh A."/>
            <person name="Wilkins M.J."/>
            <person name="Karaoz U."/>
            <person name="Brodie E.L."/>
            <person name="Williams K.H."/>
            <person name="Hubbard S.S."/>
            <person name="Banfield J.F."/>
        </authorList>
    </citation>
    <scope>NUCLEOTIDE SEQUENCE [LARGE SCALE GENOMIC DNA]</scope>
</reference>
<dbReference type="SUPFAM" id="SSF88723">
    <property type="entry name" value="PIN domain-like"/>
    <property type="match status" value="1"/>
</dbReference>
<name>A0A1F6F1C1_9BACT</name>
<evidence type="ECO:0000259" key="1">
    <source>
        <dbReference type="Pfam" id="PF13470"/>
    </source>
</evidence>
<feature type="domain" description="PIN" evidence="1">
    <location>
        <begin position="6"/>
        <end position="115"/>
    </location>
</feature>
<organism evidence="2 3">
    <name type="scientific">Candidatus Kaiserbacteria bacterium RIFCSPLOWO2_01_FULL_54_13</name>
    <dbReference type="NCBI Taxonomy" id="1798512"/>
    <lineage>
        <taxon>Bacteria</taxon>
        <taxon>Candidatus Kaiseribacteriota</taxon>
    </lineage>
</organism>
<dbReference type="InterPro" id="IPR029060">
    <property type="entry name" value="PIN-like_dom_sf"/>
</dbReference>
<accession>A0A1F6F1C1</accession>
<evidence type="ECO:0000313" key="2">
    <source>
        <dbReference type="EMBL" id="OGG79663.1"/>
    </source>
</evidence>
<protein>
    <recommendedName>
        <fullName evidence="1">PIN domain-containing protein</fullName>
    </recommendedName>
</protein>
<dbReference type="PANTHER" id="PTHR34610">
    <property type="entry name" value="SSL7007 PROTEIN"/>
    <property type="match status" value="1"/>
</dbReference>
<dbReference type="PANTHER" id="PTHR34610:SF4">
    <property type="entry name" value="SLL8027 PROTEIN"/>
    <property type="match status" value="1"/>
</dbReference>
<dbReference type="InterPro" id="IPR002716">
    <property type="entry name" value="PIN_dom"/>
</dbReference>
<dbReference type="STRING" id="1798512.A3A39_01685"/>
<dbReference type="InterPro" id="IPR002850">
    <property type="entry name" value="PIN_toxin-like"/>
</dbReference>
<evidence type="ECO:0000313" key="3">
    <source>
        <dbReference type="Proteomes" id="UP000177372"/>
    </source>
</evidence>
<dbReference type="Proteomes" id="UP000177372">
    <property type="component" value="Unassembled WGS sequence"/>
</dbReference>
<dbReference type="Pfam" id="PF13470">
    <property type="entry name" value="PIN_3"/>
    <property type="match status" value="1"/>
</dbReference>